<keyword evidence="3" id="KW-0812">Transmembrane</keyword>
<comment type="caution">
    <text evidence="10">The sequence shown here is derived from an EMBL/GenBank/DDBJ whole genome shotgun (WGS) entry which is preliminary data.</text>
</comment>
<dbReference type="Gene3D" id="4.10.400.10">
    <property type="entry name" value="Low-density Lipoprotein Receptor"/>
    <property type="match status" value="2"/>
</dbReference>
<evidence type="ECO:0000256" key="5">
    <source>
        <dbReference type="ARBA" id="ARBA00022989"/>
    </source>
</evidence>
<organism evidence="10 11">
    <name type="scientific">Cherax quadricarinatus</name>
    <name type="common">Australian red claw crayfish</name>
    <dbReference type="NCBI Taxonomy" id="27406"/>
    <lineage>
        <taxon>Eukaryota</taxon>
        <taxon>Metazoa</taxon>
        <taxon>Ecdysozoa</taxon>
        <taxon>Arthropoda</taxon>
        <taxon>Crustacea</taxon>
        <taxon>Multicrustacea</taxon>
        <taxon>Malacostraca</taxon>
        <taxon>Eumalacostraca</taxon>
        <taxon>Eucarida</taxon>
        <taxon>Decapoda</taxon>
        <taxon>Pleocyemata</taxon>
        <taxon>Astacidea</taxon>
        <taxon>Parastacoidea</taxon>
        <taxon>Parastacidae</taxon>
        <taxon>Cherax</taxon>
    </lineage>
</organism>
<dbReference type="Proteomes" id="UP001445076">
    <property type="component" value="Unassembled WGS sequence"/>
</dbReference>
<keyword evidence="6" id="KW-0472">Membrane</keyword>
<dbReference type="PRINTS" id="PR00261">
    <property type="entry name" value="LDLRECEPTOR"/>
</dbReference>
<dbReference type="GO" id="GO:0005886">
    <property type="term" value="C:plasma membrane"/>
    <property type="evidence" value="ECO:0007669"/>
    <property type="project" value="TreeGrafter"/>
</dbReference>
<evidence type="ECO:0000313" key="11">
    <source>
        <dbReference type="Proteomes" id="UP001445076"/>
    </source>
</evidence>
<dbReference type="InterPro" id="IPR036055">
    <property type="entry name" value="LDL_receptor-like_sf"/>
</dbReference>
<dbReference type="AlphaFoldDB" id="A0AAW0WP27"/>
<dbReference type="SUPFAM" id="SSF57424">
    <property type="entry name" value="LDL receptor-like module"/>
    <property type="match status" value="2"/>
</dbReference>
<dbReference type="CDD" id="cd00112">
    <property type="entry name" value="LDLa"/>
    <property type="match status" value="2"/>
</dbReference>
<comment type="caution">
    <text evidence="8">Lacks conserved residue(s) required for the propagation of feature annotation.</text>
</comment>
<evidence type="ECO:0000256" key="3">
    <source>
        <dbReference type="ARBA" id="ARBA00022692"/>
    </source>
</evidence>
<evidence type="ECO:0000256" key="1">
    <source>
        <dbReference type="ARBA" id="ARBA00004167"/>
    </source>
</evidence>
<keyword evidence="11" id="KW-1185">Reference proteome</keyword>
<feature type="non-terminal residue" evidence="10">
    <location>
        <position position="254"/>
    </location>
</feature>
<dbReference type="InterPro" id="IPR050685">
    <property type="entry name" value="LDLR"/>
</dbReference>
<feature type="coiled-coil region" evidence="9">
    <location>
        <begin position="75"/>
        <end position="109"/>
    </location>
</feature>
<evidence type="ECO:0000256" key="9">
    <source>
        <dbReference type="SAM" id="Coils"/>
    </source>
</evidence>
<protein>
    <submittedName>
        <fullName evidence="10">Uncharacterized protein</fullName>
    </submittedName>
</protein>
<proteinExistence type="predicted"/>
<keyword evidence="4" id="KW-0677">Repeat</keyword>
<evidence type="ECO:0000256" key="8">
    <source>
        <dbReference type="PROSITE-ProRule" id="PRU00124"/>
    </source>
</evidence>
<dbReference type="PROSITE" id="PS01209">
    <property type="entry name" value="LDLRA_1"/>
    <property type="match status" value="1"/>
</dbReference>
<evidence type="ECO:0000313" key="10">
    <source>
        <dbReference type="EMBL" id="KAK8729654.1"/>
    </source>
</evidence>
<sequence>QMEGLKWLTVVMAVGWAAGRQPHTKVHTTAQLLSTEENVGPHQLVATELHHDLIKLIKGKSLSQLGDIISNEQAFSTLLERFSALNQALENLQQAISLLNAQLQNAQGRVSTSSEAPVTELMTTEYFTSSETQLSELFTTKMPTSPEASVTELVTTNLSTSSEAFRRTEEPLTTLQPCNLETHFECDNGSCLSRNLLCDASLDCQDGTDESPDCSTGEVVCEKSEFKCVTTNICVPALWRCDGDPDCGGSSDED</sequence>
<feature type="non-terminal residue" evidence="10">
    <location>
        <position position="1"/>
    </location>
</feature>
<accession>A0AAW0WP27</accession>
<dbReference type="SMART" id="SM00192">
    <property type="entry name" value="LDLa"/>
    <property type="match status" value="2"/>
</dbReference>
<gene>
    <name evidence="10" type="ORF">OTU49_008251</name>
</gene>
<reference evidence="10 11" key="1">
    <citation type="journal article" date="2024" name="BMC Genomics">
        <title>Genome assembly of redclaw crayfish (Cherax quadricarinatus) provides insights into its immune adaptation and hypoxia tolerance.</title>
        <authorList>
            <person name="Liu Z."/>
            <person name="Zheng J."/>
            <person name="Li H."/>
            <person name="Fang K."/>
            <person name="Wang S."/>
            <person name="He J."/>
            <person name="Zhou D."/>
            <person name="Weng S."/>
            <person name="Chi M."/>
            <person name="Gu Z."/>
            <person name="He J."/>
            <person name="Li F."/>
            <person name="Wang M."/>
        </authorList>
    </citation>
    <scope>NUCLEOTIDE SEQUENCE [LARGE SCALE GENOMIC DNA]</scope>
    <source>
        <strain evidence="10">ZL_2023a</strain>
    </source>
</reference>
<keyword evidence="7 8" id="KW-1015">Disulfide bond</keyword>
<dbReference type="InterPro" id="IPR023415">
    <property type="entry name" value="LDLR_class-A_CS"/>
</dbReference>
<keyword evidence="9" id="KW-0175">Coiled coil</keyword>
<keyword evidence="5" id="KW-1133">Transmembrane helix</keyword>
<comment type="subcellular location">
    <subcellularLocation>
        <location evidence="2">Endomembrane system</location>
    </subcellularLocation>
    <subcellularLocation>
        <location evidence="1">Membrane</location>
        <topology evidence="1">Single-pass membrane protein</topology>
    </subcellularLocation>
</comment>
<name>A0AAW0WP27_CHEQU</name>
<feature type="disulfide bond" evidence="8">
    <location>
        <begin position="186"/>
        <end position="204"/>
    </location>
</feature>
<dbReference type="PROSITE" id="PS50068">
    <property type="entry name" value="LDLRA_2"/>
    <property type="match status" value="2"/>
</dbReference>
<dbReference type="GO" id="GO:0016192">
    <property type="term" value="P:vesicle-mediated transport"/>
    <property type="evidence" value="ECO:0007669"/>
    <property type="project" value="UniProtKB-ARBA"/>
</dbReference>
<dbReference type="InterPro" id="IPR002172">
    <property type="entry name" value="LDrepeatLR_classA_rpt"/>
</dbReference>
<evidence type="ECO:0000256" key="6">
    <source>
        <dbReference type="ARBA" id="ARBA00023136"/>
    </source>
</evidence>
<evidence type="ECO:0000256" key="7">
    <source>
        <dbReference type="ARBA" id="ARBA00023157"/>
    </source>
</evidence>
<dbReference type="EMBL" id="JARKIK010000066">
    <property type="protein sequence ID" value="KAK8729654.1"/>
    <property type="molecule type" value="Genomic_DNA"/>
</dbReference>
<dbReference type="GO" id="GO:0012505">
    <property type="term" value="C:endomembrane system"/>
    <property type="evidence" value="ECO:0007669"/>
    <property type="project" value="UniProtKB-SubCell"/>
</dbReference>
<dbReference type="PANTHER" id="PTHR24270:SF61">
    <property type="entry name" value="EGF-LIKE DOMAIN-CONTAINING PROTEIN"/>
    <property type="match status" value="1"/>
</dbReference>
<evidence type="ECO:0000256" key="4">
    <source>
        <dbReference type="ARBA" id="ARBA00022737"/>
    </source>
</evidence>
<evidence type="ECO:0000256" key="2">
    <source>
        <dbReference type="ARBA" id="ARBA00004308"/>
    </source>
</evidence>
<dbReference type="Pfam" id="PF00057">
    <property type="entry name" value="Ldl_recept_a"/>
    <property type="match status" value="2"/>
</dbReference>
<dbReference type="PANTHER" id="PTHR24270">
    <property type="entry name" value="LOW-DENSITY LIPOPROTEIN RECEPTOR-RELATED"/>
    <property type="match status" value="1"/>
</dbReference>